<keyword evidence="2" id="KW-1185">Reference proteome</keyword>
<accession>A0A2J7XDS4</accession>
<proteinExistence type="predicted"/>
<sequence length="86" mass="8719">MASLLASRGVFAARTAAPVKCMASMRGMASRAIMPIAPRSAQPSCSFLGGSFGASSLVRVAPAQRGGLLVMANAKKSMACTKEGTN</sequence>
<reference evidence="1 2" key="1">
    <citation type="journal article" date="2017" name="Mol. Biol. Evol.">
        <title>The 4-celled Tetrabaena socialis nuclear genome reveals the essential components for genetic control of cell number at the origin of multicellularity in the volvocine lineage.</title>
        <authorList>
            <person name="Featherston J."/>
            <person name="Arakaki Y."/>
            <person name="Hanschen E.R."/>
            <person name="Ferris P.J."/>
            <person name="Michod R.E."/>
            <person name="Olson B.J.S.C."/>
            <person name="Nozaki H."/>
            <person name="Durand P.M."/>
        </authorList>
    </citation>
    <scope>NUCLEOTIDE SEQUENCE [LARGE SCALE GENOMIC DNA]</scope>
    <source>
        <strain evidence="1 2">NIES-571</strain>
    </source>
</reference>
<dbReference type="Proteomes" id="UP000236333">
    <property type="component" value="Unassembled WGS sequence"/>
</dbReference>
<protein>
    <submittedName>
        <fullName evidence="1">Uncharacterized protein</fullName>
    </submittedName>
</protein>
<organism evidence="1 2">
    <name type="scientific">Tetrabaena socialis</name>
    <dbReference type="NCBI Taxonomy" id="47790"/>
    <lineage>
        <taxon>Eukaryota</taxon>
        <taxon>Viridiplantae</taxon>
        <taxon>Chlorophyta</taxon>
        <taxon>core chlorophytes</taxon>
        <taxon>Chlorophyceae</taxon>
        <taxon>CS clade</taxon>
        <taxon>Chlamydomonadales</taxon>
        <taxon>Tetrabaenaceae</taxon>
        <taxon>Tetrabaena</taxon>
    </lineage>
</organism>
<evidence type="ECO:0000313" key="1">
    <source>
        <dbReference type="EMBL" id="PNG73907.1"/>
    </source>
</evidence>
<dbReference type="EMBL" id="PGGS01005236">
    <property type="protein sequence ID" value="PNG73907.1"/>
    <property type="molecule type" value="Genomic_DNA"/>
</dbReference>
<dbReference type="AlphaFoldDB" id="A0A2J7XDS4"/>
<comment type="caution">
    <text evidence="1">The sequence shown here is derived from an EMBL/GenBank/DDBJ whole genome shotgun (WGS) entry which is preliminary data.</text>
</comment>
<dbReference type="OrthoDB" id="431691at2759"/>
<gene>
    <name evidence="1" type="ORF">TSOC_015388</name>
</gene>
<evidence type="ECO:0000313" key="2">
    <source>
        <dbReference type="Proteomes" id="UP000236333"/>
    </source>
</evidence>
<feature type="non-terminal residue" evidence="1">
    <location>
        <position position="86"/>
    </location>
</feature>
<name>A0A2J7XDS4_9CHLO</name>